<dbReference type="HAMAP" id="MF_00382">
    <property type="entry name" value="Ribosomal_bL20"/>
    <property type="match status" value="1"/>
</dbReference>
<gene>
    <name evidence="5" type="primary">rplT</name>
    <name evidence="7" type="ORF">A3B87_00280</name>
</gene>
<proteinExistence type="inferred from homology"/>
<dbReference type="InterPro" id="IPR005813">
    <property type="entry name" value="Ribosomal_bL20"/>
</dbReference>
<evidence type="ECO:0000256" key="1">
    <source>
        <dbReference type="ARBA" id="ARBA00007698"/>
    </source>
</evidence>
<dbReference type="GO" id="GO:0003735">
    <property type="term" value="F:structural constituent of ribosome"/>
    <property type="evidence" value="ECO:0007669"/>
    <property type="project" value="InterPro"/>
</dbReference>
<dbReference type="Proteomes" id="UP000179136">
    <property type="component" value="Unassembled WGS sequence"/>
</dbReference>
<dbReference type="STRING" id="1798561.A3B87_00280"/>
<comment type="function">
    <text evidence="5 6">Binds directly to 23S ribosomal RNA and is necessary for the in vitro assembly process of the 50S ribosomal subunit. It is not involved in the protein synthesizing functions of that subunit.</text>
</comment>
<sequence length="115" mass="13402">MPRVKRGILHIKKRARILKQTKGYKWGRKNLIKQAITASHKAGAHAFRDRRIKKRINRRLWQVRLNAATREHGLSYSKFISLLKAKKIGLDRKVLSEIALKKPEIFAAITKLVKK</sequence>
<comment type="caution">
    <text evidence="7">The sequence shown here is derived from an EMBL/GenBank/DDBJ whole genome shotgun (WGS) entry which is preliminary data.</text>
</comment>
<dbReference type="GO" id="GO:0006412">
    <property type="term" value="P:translation"/>
    <property type="evidence" value="ECO:0007669"/>
    <property type="project" value="InterPro"/>
</dbReference>
<accession>A0A1F6FMP8</accession>
<dbReference type="GO" id="GO:1990904">
    <property type="term" value="C:ribonucleoprotein complex"/>
    <property type="evidence" value="ECO:0007669"/>
    <property type="project" value="UniProtKB-KW"/>
</dbReference>
<evidence type="ECO:0000313" key="7">
    <source>
        <dbReference type="EMBL" id="OGG87121.1"/>
    </source>
</evidence>
<reference evidence="7 8" key="1">
    <citation type="journal article" date="2016" name="Nat. Commun.">
        <title>Thousands of microbial genomes shed light on interconnected biogeochemical processes in an aquifer system.</title>
        <authorList>
            <person name="Anantharaman K."/>
            <person name="Brown C.T."/>
            <person name="Hug L.A."/>
            <person name="Sharon I."/>
            <person name="Castelle C.J."/>
            <person name="Probst A.J."/>
            <person name="Thomas B.C."/>
            <person name="Singh A."/>
            <person name="Wilkins M.J."/>
            <person name="Karaoz U."/>
            <person name="Brodie E.L."/>
            <person name="Williams K.H."/>
            <person name="Hubbard S.S."/>
            <person name="Banfield J.F."/>
        </authorList>
    </citation>
    <scope>NUCLEOTIDE SEQUENCE [LARGE SCALE GENOMIC DNA]</scope>
</reference>
<dbReference type="GO" id="GO:0005840">
    <property type="term" value="C:ribosome"/>
    <property type="evidence" value="ECO:0007669"/>
    <property type="project" value="UniProtKB-KW"/>
</dbReference>
<dbReference type="Gene3D" id="1.10.1900.20">
    <property type="entry name" value="Ribosomal protein L20"/>
    <property type="match status" value="1"/>
</dbReference>
<dbReference type="GO" id="GO:0000027">
    <property type="term" value="P:ribosomal large subunit assembly"/>
    <property type="evidence" value="ECO:0007669"/>
    <property type="project" value="UniProtKB-UniRule"/>
</dbReference>
<name>A0A1F6FMP8_9BACT</name>
<dbReference type="Pfam" id="PF00453">
    <property type="entry name" value="Ribosomal_L20"/>
    <property type="match status" value="1"/>
</dbReference>
<dbReference type="InterPro" id="IPR035566">
    <property type="entry name" value="Ribosomal_protein_bL20_C"/>
</dbReference>
<dbReference type="AlphaFoldDB" id="A0A1F6FMP8"/>
<evidence type="ECO:0000256" key="6">
    <source>
        <dbReference type="RuleBase" id="RU000560"/>
    </source>
</evidence>
<keyword evidence="5 6" id="KW-0699">rRNA-binding</keyword>
<organism evidence="7 8">
    <name type="scientific">Candidatus Kuenenbacteria bacterium RIFCSPHIGHO2_02_FULL_39_13</name>
    <dbReference type="NCBI Taxonomy" id="1798561"/>
    <lineage>
        <taxon>Bacteria</taxon>
        <taxon>Candidatus Kueneniibacteriota</taxon>
    </lineage>
</organism>
<evidence type="ECO:0000313" key="8">
    <source>
        <dbReference type="Proteomes" id="UP000179136"/>
    </source>
</evidence>
<dbReference type="FunFam" id="1.10.1900.20:FF:000001">
    <property type="entry name" value="50S ribosomal protein L20"/>
    <property type="match status" value="1"/>
</dbReference>
<dbReference type="PRINTS" id="PR00062">
    <property type="entry name" value="RIBOSOMALL20"/>
</dbReference>
<evidence type="ECO:0000256" key="4">
    <source>
        <dbReference type="ARBA" id="ARBA00035172"/>
    </source>
</evidence>
<dbReference type="Gene3D" id="6.10.160.10">
    <property type="match status" value="1"/>
</dbReference>
<comment type="similarity">
    <text evidence="1 5 6">Belongs to the bacterial ribosomal protein bL20 family.</text>
</comment>
<dbReference type="CDD" id="cd07026">
    <property type="entry name" value="Ribosomal_L20"/>
    <property type="match status" value="1"/>
</dbReference>
<keyword evidence="3 5" id="KW-0687">Ribonucleoprotein</keyword>
<dbReference type="GO" id="GO:0019843">
    <property type="term" value="F:rRNA binding"/>
    <property type="evidence" value="ECO:0007669"/>
    <property type="project" value="UniProtKB-UniRule"/>
</dbReference>
<dbReference type="EMBL" id="MFMW01000021">
    <property type="protein sequence ID" value="OGG87121.1"/>
    <property type="molecule type" value="Genomic_DNA"/>
</dbReference>
<dbReference type="PANTHER" id="PTHR10986">
    <property type="entry name" value="39S RIBOSOMAL PROTEIN L20"/>
    <property type="match status" value="1"/>
</dbReference>
<protein>
    <recommendedName>
        <fullName evidence="4 5">Large ribosomal subunit protein bL20</fullName>
    </recommendedName>
</protein>
<dbReference type="SUPFAM" id="SSF74731">
    <property type="entry name" value="Ribosomal protein L20"/>
    <property type="match status" value="1"/>
</dbReference>
<keyword evidence="5 6" id="KW-0694">RNA-binding</keyword>
<dbReference type="NCBIfam" id="TIGR01032">
    <property type="entry name" value="rplT_bact"/>
    <property type="match status" value="1"/>
</dbReference>
<evidence type="ECO:0000256" key="5">
    <source>
        <dbReference type="HAMAP-Rule" id="MF_00382"/>
    </source>
</evidence>
<evidence type="ECO:0000256" key="3">
    <source>
        <dbReference type="ARBA" id="ARBA00023274"/>
    </source>
</evidence>
<keyword evidence="2 5" id="KW-0689">Ribosomal protein</keyword>
<evidence type="ECO:0000256" key="2">
    <source>
        <dbReference type="ARBA" id="ARBA00022980"/>
    </source>
</evidence>